<dbReference type="SUPFAM" id="SSF53067">
    <property type="entry name" value="Actin-like ATPase domain"/>
    <property type="match status" value="2"/>
</dbReference>
<dbReference type="GO" id="GO:0005829">
    <property type="term" value="C:cytosol"/>
    <property type="evidence" value="ECO:0007669"/>
    <property type="project" value="TreeGrafter"/>
</dbReference>
<keyword evidence="9" id="KW-0067">ATP-binding</keyword>
<evidence type="ECO:0000313" key="18">
    <source>
        <dbReference type="EMBL" id="RUS82508.1"/>
    </source>
</evidence>
<protein>
    <recommendedName>
        <fullName evidence="4">4'-phosphopantetheine phosphatase</fullName>
    </recommendedName>
    <alternativeName>
        <fullName evidence="14">Inactive pantothenic acid kinase 4</fullName>
    </alternativeName>
</protein>
<reference evidence="18 19" key="1">
    <citation type="submission" date="2019-01" db="EMBL/GenBank/DDBJ databases">
        <title>A draft genome assembly of the solar-powered sea slug Elysia chlorotica.</title>
        <authorList>
            <person name="Cai H."/>
            <person name="Li Q."/>
            <person name="Fang X."/>
            <person name="Li J."/>
            <person name="Curtis N.E."/>
            <person name="Altenburger A."/>
            <person name="Shibata T."/>
            <person name="Feng M."/>
            <person name="Maeda T."/>
            <person name="Schwartz J.A."/>
            <person name="Shigenobu S."/>
            <person name="Lundholm N."/>
            <person name="Nishiyama T."/>
            <person name="Yang H."/>
            <person name="Hasebe M."/>
            <person name="Li S."/>
            <person name="Pierce S.K."/>
            <person name="Wang J."/>
        </authorList>
    </citation>
    <scope>NUCLEOTIDE SEQUENCE [LARGE SCALE GENOMIC DNA]</scope>
    <source>
        <strain evidence="18">EC2010</strain>
        <tissue evidence="18">Whole organism of an adult</tissue>
    </source>
</reference>
<keyword evidence="7" id="KW-0547">Nucleotide-binding</keyword>
<comment type="function">
    <text evidence="15">Phosphatase which shows a preference for 4'-phosphopantetheine and its oxidatively damaged forms (sulfonate or S-sulfonate), providing strong indirect evidence that the phosphatase activity pre-empts damage in the coenzyme A (CoA) pathway. Hydrolyzing excess 4'-phosphopantetheine could constitute a directed overflow mechanism to prevent its oxidation to the S-sulfonate, sulfonate, or other forms. Hydrolyzing 4'-phosphopantetheine sulfonate or S-sulfonate would forestall their conversion to inactive forms of CoA and acyl carrier protein. May play a role in the physiological regulation of CoA intracellular levels.</text>
</comment>
<dbReference type="NCBIfam" id="TIGR00555">
    <property type="entry name" value="panK_eukar"/>
    <property type="match status" value="1"/>
</dbReference>
<dbReference type="InterPro" id="IPR002791">
    <property type="entry name" value="ARMT1-like_metal-bd"/>
</dbReference>
<evidence type="ECO:0000256" key="3">
    <source>
        <dbReference type="ARBA" id="ARBA00011388"/>
    </source>
</evidence>
<comment type="cofactor">
    <cofactor evidence="1">
        <name>Mn(2+)</name>
        <dbReference type="ChEBI" id="CHEBI:29035"/>
    </cofactor>
</comment>
<keyword evidence="10" id="KW-0173">Coenzyme A biosynthesis</keyword>
<evidence type="ECO:0000256" key="5">
    <source>
        <dbReference type="ARBA" id="ARBA00022596"/>
    </source>
</evidence>
<dbReference type="GO" id="GO:0046872">
    <property type="term" value="F:metal ion binding"/>
    <property type="evidence" value="ECO:0007669"/>
    <property type="project" value="UniProtKB-KW"/>
</dbReference>
<dbReference type="CDD" id="cd24123">
    <property type="entry name" value="ASKHA_NBD_PanK-II_Pank4"/>
    <property type="match status" value="1"/>
</dbReference>
<comment type="subunit">
    <text evidence="3">Homodimer. Interacts with PKM.</text>
</comment>
<evidence type="ECO:0000256" key="14">
    <source>
        <dbReference type="ARBA" id="ARBA00032948"/>
    </source>
</evidence>
<evidence type="ECO:0000256" key="9">
    <source>
        <dbReference type="ARBA" id="ARBA00022840"/>
    </source>
</evidence>
<evidence type="ECO:0000256" key="13">
    <source>
        <dbReference type="ARBA" id="ARBA00029347"/>
    </source>
</evidence>
<feature type="domain" description="Damage-control phosphatase ARMT1-like metal-binding" evidence="17">
    <location>
        <begin position="446"/>
        <end position="761"/>
    </location>
</feature>
<evidence type="ECO:0000256" key="1">
    <source>
        <dbReference type="ARBA" id="ARBA00001936"/>
    </source>
</evidence>
<evidence type="ECO:0000256" key="2">
    <source>
        <dbReference type="ARBA" id="ARBA00001967"/>
    </source>
</evidence>
<keyword evidence="6" id="KW-0479">Metal-binding</keyword>
<dbReference type="SUPFAM" id="SSF111321">
    <property type="entry name" value="AF1104-like"/>
    <property type="match status" value="1"/>
</dbReference>
<comment type="caution">
    <text evidence="18">The sequence shown here is derived from an EMBL/GenBank/DDBJ whole genome shotgun (WGS) entry which is preliminary data.</text>
</comment>
<dbReference type="InterPro" id="IPR036075">
    <property type="entry name" value="ARMT-1-like_metal-bd_sf"/>
</dbReference>
<dbReference type="Gene3D" id="3.30.420.510">
    <property type="match status" value="1"/>
</dbReference>
<organism evidence="18 19">
    <name type="scientific">Elysia chlorotica</name>
    <name type="common">Eastern emerald elysia</name>
    <name type="synonym">Sea slug</name>
    <dbReference type="NCBI Taxonomy" id="188477"/>
    <lineage>
        <taxon>Eukaryota</taxon>
        <taxon>Metazoa</taxon>
        <taxon>Spiralia</taxon>
        <taxon>Lophotrochozoa</taxon>
        <taxon>Mollusca</taxon>
        <taxon>Gastropoda</taxon>
        <taxon>Heterobranchia</taxon>
        <taxon>Euthyneura</taxon>
        <taxon>Panpulmonata</taxon>
        <taxon>Sacoglossa</taxon>
        <taxon>Placobranchoidea</taxon>
        <taxon>Plakobranchidae</taxon>
        <taxon>Elysia</taxon>
    </lineage>
</organism>
<dbReference type="InterPro" id="IPR004567">
    <property type="entry name" value="Type_II_PanK"/>
</dbReference>
<dbReference type="Proteomes" id="UP000271974">
    <property type="component" value="Unassembled WGS sequence"/>
</dbReference>
<evidence type="ECO:0000256" key="4">
    <source>
        <dbReference type="ARBA" id="ARBA00019490"/>
    </source>
</evidence>
<dbReference type="AlphaFoldDB" id="A0A433TLU7"/>
<dbReference type="Pfam" id="PF03630">
    <property type="entry name" value="Fumble"/>
    <property type="match status" value="1"/>
</dbReference>
<dbReference type="FunFam" id="3.30.420.40:FF:000067">
    <property type="entry name" value="Pantothenate kinase 4"/>
    <property type="match status" value="1"/>
</dbReference>
<evidence type="ECO:0000256" key="6">
    <source>
        <dbReference type="ARBA" id="ARBA00022723"/>
    </source>
</evidence>
<dbReference type="PANTHER" id="PTHR12280">
    <property type="entry name" value="PANTOTHENATE KINASE"/>
    <property type="match status" value="1"/>
</dbReference>
<keyword evidence="8" id="KW-0378">Hydrolase</keyword>
<feature type="region of interest" description="Disordered" evidence="16">
    <location>
        <begin position="806"/>
        <end position="886"/>
    </location>
</feature>
<keyword evidence="5" id="KW-0533">Nickel</keyword>
<dbReference type="Gene3D" id="3.30.420.40">
    <property type="match status" value="1"/>
</dbReference>
<accession>A0A433TLU7</accession>
<comment type="catalytic activity">
    <reaction evidence="13">
        <text>(R)-4'-phospho-S-sulfopantetheine + H2O = (R)-S-sulfopantetheine + phosphate</text>
        <dbReference type="Rhea" id="RHEA:68340"/>
        <dbReference type="ChEBI" id="CHEBI:15377"/>
        <dbReference type="ChEBI" id="CHEBI:43474"/>
        <dbReference type="ChEBI" id="CHEBI:177302"/>
        <dbReference type="ChEBI" id="CHEBI:177303"/>
    </reaction>
    <physiologicalReaction direction="left-to-right" evidence="13">
        <dbReference type="Rhea" id="RHEA:68341"/>
    </physiologicalReaction>
</comment>
<dbReference type="Pfam" id="PF01937">
    <property type="entry name" value="ARMT1-like_dom"/>
    <property type="match status" value="1"/>
</dbReference>
<evidence type="ECO:0000256" key="10">
    <source>
        <dbReference type="ARBA" id="ARBA00022993"/>
    </source>
</evidence>
<keyword evidence="12" id="KW-0464">Manganese</keyword>
<feature type="compositionally biased region" description="Low complexity" evidence="16">
    <location>
        <begin position="806"/>
        <end position="829"/>
    </location>
</feature>
<evidence type="ECO:0000256" key="12">
    <source>
        <dbReference type="ARBA" id="ARBA00023211"/>
    </source>
</evidence>
<dbReference type="GO" id="GO:0005634">
    <property type="term" value="C:nucleus"/>
    <property type="evidence" value="ECO:0007669"/>
    <property type="project" value="TreeGrafter"/>
</dbReference>
<evidence type="ECO:0000259" key="17">
    <source>
        <dbReference type="Pfam" id="PF01937"/>
    </source>
</evidence>
<dbReference type="InterPro" id="IPR035073">
    <property type="entry name" value="At2g17340_3_helix_bundle"/>
</dbReference>
<dbReference type="Gene3D" id="1.20.1700.10">
    <property type="entry name" value="AF1104-like"/>
    <property type="match status" value="1"/>
</dbReference>
<dbReference type="GO" id="GO:0015937">
    <property type="term" value="P:coenzyme A biosynthetic process"/>
    <property type="evidence" value="ECO:0007669"/>
    <property type="project" value="UniProtKB-KW"/>
</dbReference>
<dbReference type="GO" id="GO:0004594">
    <property type="term" value="F:pantothenate kinase activity"/>
    <property type="evidence" value="ECO:0007669"/>
    <property type="project" value="TreeGrafter"/>
</dbReference>
<keyword evidence="11" id="KW-0944">Nitration</keyword>
<dbReference type="EMBL" id="RQTK01000283">
    <property type="protein sequence ID" value="RUS82508.1"/>
    <property type="molecule type" value="Genomic_DNA"/>
</dbReference>
<dbReference type="OrthoDB" id="498611at2759"/>
<evidence type="ECO:0000256" key="7">
    <source>
        <dbReference type="ARBA" id="ARBA00022741"/>
    </source>
</evidence>
<feature type="compositionally biased region" description="Polar residues" evidence="16">
    <location>
        <begin position="861"/>
        <end position="878"/>
    </location>
</feature>
<dbReference type="FunFam" id="3.40.50.10880:FF:000001">
    <property type="entry name" value="Pantothenate kinase 4"/>
    <property type="match status" value="1"/>
</dbReference>
<name>A0A433TLU7_ELYCH</name>
<evidence type="ECO:0000256" key="11">
    <source>
        <dbReference type="ARBA" id="ARBA00023074"/>
    </source>
</evidence>
<comment type="cofactor">
    <cofactor evidence="2">
        <name>Ni(2+)</name>
        <dbReference type="ChEBI" id="CHEBI:49786"/>
    </cofactor>
</comment>
<dbReference type="Gene3D" id="3.40.50.10880">
    <property type="entry name" value="Uncharacterised protein PF01937, DUF89, domain 3"/>
    <property type="match status" value="1"/>
</dbReference>
<dbReference type="GO" id="GO:0016787">
    <property type="term" value="F:hydrolase activity"/>
    <property type="evidence" value="ECO:0007669"/>
    <property type="project" value="UniProtKB-KW"/>
</dbReference>
<dbReference type="STRING" id="188477.A0A433TLU7"/>
<dbReference type="InterPro" id="IPR043129">
    <property type="entry name" value="ATPase_NBD"/>
</dbReference>
<evidence type="ECO:0000256" key="16">
    <source>
        <dbReference type="SAM" id="MobiDB-lite"/>
    </source>
</evidence>
<gene>
    <name evidence="18" type="ORF">EGW08_009722</name>
</gene>
<sequence length="886" mass="97842">MAHKSYARSIDLPTEQVFHNIRNARRFAIDIGGSLAKVAYSSVVKRKSTMVFDEPDVEGVCGSPIYNVSEMDQEAVRLHFVKFETKYIESCLDFIKANLIKSKEFVHDKVIKVTGGGAYKYTDLIQSKLGVTVDKVDEIACLIEGCNFLLKHIPDEAFCYMRHGNPEYKFQGVDSDIFPYLLVNIGSGVSLCKVESESKFERIGGTSMGGGTFWGLGSLLTSAKEFDELLDLAERGDHKPLDMLVKDIYGGNYGEIGLGADVIASSFGKAARCARDTSVPDFNKEDIARSLLLCISNDIGQIAYLQARLHGVKKIYFGGFFIRGHPFTMHTMTFAINYWSKGDIQPLFLRHEGYLCAIGAFLKGMKDGDAEHYSWGENLAGSSGLASPQHSAASFDYHMRNNFSLLEINRLERSLLPCPLLRDIIGYFPDTVDLTQDGDARDYWLDCFYKNAVKTRDLAINSQPTSPDATERANDFLKKYRSRLKSLEQNPCAFGHLTVRNLLDTSASMLEECLFTDIFSQQKQLENEAALHQLSDRLAYLDGLPLSERLLQLAIGLLAGNVFDWGALEVCRILEQSKSFGLEDAQAKLQKRPWLFDDFDAWRNRMTQSKGSQKPPYKCAVIFCDNSGVDIILGVFPFVRQLLSMGTTVILCANSAPSLNDVVFVELQLLAKHASDICPVLRSALAERRLLVMESGQTSPCLDLRLIDGHLVRTMTEQGADLVVIEGMGRAIHTNMEATFNCDALKVAVIKNKWLAQRFGGDMFAVMFRFEQSQDHRLPQTVAATATAQELTASLLPSPLSSACSSRSSSLASSRSTSPVSSLSYLGSATSDSRKSQTSDSGSGRSKKTSRQTCDDEDEQSPTASSANIPITASSANIPITPRGSR</sequence>
<evidence type="ECO:0000256" key="15">
    <source>
        <dbReference type="ARBA" id="ARBA00046055"/>
    </source>
</evidence>
<dbReference type="GO" id="GO:0005524">
    <property type="term" value="F:ATP binding"/>
    <property type="evidence" value="ECO:0007669"/>
    <property type="project" value="UniProtKB-KW"/>
</dbReference>
<proteinExistence type="predicted"/>
<dbReference type="PANTHER" id="PTHR12280:SF20">
    <property type="entry name" value="4'-PHOSPHOPANTETHEINE PHOSPHATASE"/>
    <property type="match status" value="1"/>
</dbReference>
<evidence type="ECO:0000313" key="19">
    <source>
        <dbReference type="Proteomes" id="UP000271974"/>
    </source>
</evidence>
<evidence type="ECO:0000256" key="8">
    <source>
        <dbReference type="ARBA" id="ARBA00022801"/>
    </source>
</evidence>
<keyword evidence="19" id="KW-1185">Reference proteome</keyword>